<evidence type="ECO:0000313" key="2">
    <source>
        <dbReference type="EMBL" id="PUU79910.1"/>
    </source>
</evidence>
<feature type="compositionally biased region" description="Basic and acidic residues" evidence="1">
    <location>
        <begin position="318"/>
        <end position="334"/>
    </location>
</feature>
<feature type="region of interest" description="Disordered" evidence="1">
    <location>
        <begin position="13"/>
        <end position="182"/>
    </location>
</feature>
<dbReference type="EMBL" id="NESQ01000078">
    <property type="protein sequence ID" value="PUU79910.1"/>
    <property type="molecule type" value="Genomic_DNA"/>
</dbReference>
<accession>A0A2T6ZWS7</accession>
<comment type="caution">
    <text evidence="2">The sequence shown here is derived from an EMBL/GenBank/DDBJ whole genome shotgun (WGS) entry which is preliminary data.</text>
</comment>
<feature type="compositionally biased region" description="Low complexity" evidence="1">
    <location>
        <begin position="121"/>
        <end position="143"/>
    </location>
</feature>
<feature type="compositionally biased region" description="Polar residues" evidence="1">
    <location>
        <begin position="62"/>
        <end position="79"/>
    </location>
</feature>
<evidence type="ECO:0000256" key="1">
    <source>
        <dbReference type="SAM" id="MobiDB-lite"/>
    </source>
</evidence>
<feature type="region of interest" description="Disordered" evidence="1">
    <location>
        <begin position="311"/>
        <end position="369"/>
    </location>
</feature>
<feature type="compositionally biased region" description="Basic and acidic residues" evidence="1">
    <location>
        <begin position="111"/>
        <end position="120"/>
    </location>
</feature>
<dbReference type="Proteomes" id="UP000244722">
    <property type="component" value="Unassembled WGS sequence"/>
</dbReference>
<organism evidence="2 3">
    <name type="scientific">Tuber borchii</name>
    <name type="common">White truffle</name>
    <dbReference type="NCBI Taxonomy" id="42251"/>
    <lineage>
        <taxon>Eukaryota</taxon>
        <taxon>Fungi</taxon>
        <taxon>Dikarya</taxon>
        <taxon>Ascomycota</taxon>
        <taxon>Pezizomycotina</taxon>
        <taxon>Pezizomycetes</taxon>
        <taxon>Pezizales</taxon>
        <taxon>Tuberaceae</taxon>
        <taxon>Tuber</taxon>
    </lineage>
</organism>
<evidence type="ECO:0000313" key="3">
    <source>
        <dbReference type="Proteomes" id="UP000244722"/>
    </source>
</evidence>
<feature type="region of interest" description="Disordered" evidence="1">
    <location>
        <begin position="191"/>
        <end position="210"/>
    </location>
</feature>
<sequence>MSFGRRLRKVVSKFNCRRSSKPRTDTAPPAIHPSQSFQSRPYETPVGVGASEQAQPPPASWSKAQYVSTGSPIQAQPGPSQVHRLQAMGPDPESENRNYEGSSEGEQMLEENQRQTDLRRSPTNISTSSSDYSNHSISNSLSPATPVPWLGRTLMGSHLADTPPPTPPDSGSKGGLGPAWGESFEERRHAPSLPQLSFIQRNSSTSDELRTEEVFSQLRITDDGRGNIHGQFTPQDSPITGQTPHYIPTNTAFEASYSKPITHTIVHPQEVEQAADPLHREAHTSALHTRIQPMVAQEHLLAERYLETSTGEVTGLTDEQKQLDDCGEARRDESATDENGSQGLQTYDDGGGTGLKTTDDTTGLLARPKESELITEVKEFTAGPSLVPMVSS</sequence>
<reference evidence="2 3" key="1">
    <citation type="submission" date="2017-04" db="EMBL/GenBank/DDBJ databases">
        <title>Draft genome sequence of Tuber borchii Vittad., a whitish edible truffle.</title>
        <authorList>
            <consortium name="DOE Joint Genome Institute"/>
            <person name="Murat C."/>
            <person name="Kuo A."/>
            <person name="Barry K.W."/>
            <person name="Clum A."/>
            <person name="Dockter R.B."/>
            <person name="Fauchery L."/>
            <person name="Iotti M."/>
            <person name="Kohler A."/>
            <person name="Labutti K."/>
            <person name="Lindquist E.A."/>
            <person name="Lipzen A."/>
            <person name="Ohm R.A."/>
            <person name="Wang M."/>
            <person name="Grigoriev I.V."/>
            <person name="Zambonelli A."/>
            <person name="Martin F.M."/>
        </authorList>
    </citation>
    <scope>NUCLEOTIDE SEQUENCE [LARGE SCALE GENOMIC DNA]</scope>
    <source>
        <strain evidence="2 3">Tbo3840</strain>
    </source>
</reference>
<gene>
    <name evidence="2" type="ORF">B9Z19DRAFT_777471</name>
</gene>
<name>A0A2T6ZWS7_TUBBO</name>
<dbReference type="AlphaFoldDB" id="A0A2T6ZWS7"/>
<feature type="compositionally biased region" description="Polar residues" evidence="1">
    <location>
        <begin position="194"/>
        <end position="206"/>
    </location>
</feature>
<dbReference type="OrthoDB" id="5325276at2759"/>
<protein>
    <submittedName>
        <fullName evidence="2">Uncharacterized protein</fullName>
    </submittedName>
</protein>
<proteinExistence type="predicted"/>
<keyword evidence="3" id="KW-1185">Reference proteome</keyword>